<proteinExistence type="predicted"/>
<protein>
    <submittedName>
        <fullName evidence="1">Uncharacterized protein</fullName>
    </submittedName>
</protein>
<gene>
    <name evidence="1" type="ORF">BSZ19_21860</name>
</gene>
<comment type="caution">
    <text evidence="1">The sequence shown here is derived from an EMBL/GenBank/DDBJ whole genome shotgun (WGS) entry which is preliminary data.</text>
</comment>
<reference evidence="1 2" key="1">
    <citation type="submission" date="2017-03" db="EMBL/GenBank/DDBJ databases">
        <title>Whole genome sequences of fourteen strains of Bradyrhizobium canariense and one strain of Bradyrhizobium japonicum isolated from Lupinus (Papilionoideae: Genisteae) species in Algeria.</title>
        <authorList>
            <person name="Crovadore J."/>
            <person name="Chekireb D."/>
            <person name="Brachmann A."/>
            <person name="Chablais R."/>
            <person name="Cochard B."/>
            <person name="Lefort F."/>
        </authorList>
    </citation>
    <scope>NUCLEOTIDE SEQUENCE [LARGE SCALE GENOMIC DNA]</scope>
    <source>
        <strain evidence="1 2">UBMA197</strain>
    </source>
</reference>
<organism evidence="1 2">
    <name type="scientific">Bradyrhizobium japonicum</name>
    <dbReference type="NCBI Taxonomy" id="375"/>
    <lineage>
        <taxon>Bacteria</taxon>
        <taxon>Pseudomonadati</taxon>
        <taxon>Pseudomonadota</taxon>
        <taxon>Alphaproteobacteria</taxon>
        <taxon>Hyphomicrobiales</taxon>
        <taxon>Nitrobacteraceae</taxon>
        <taxon>Bradyrhizobium</taxon>
    </lineage>
</organism>
<evidence type="ECO:0000313" key="1">
    <source>
        <dbReference type="EMBL" id="OSJ31533.1"/>
    </source>
</evidence>
<dbReference type="AlphaFoldDB" id="A0A1Y2JLV1"/>
<accession>A0A1Y2JLV1</accession>
<dbReference type="EMBL" id="NAFL01000255">
    <property type="protein sequence ID" value="OSJ31533.1"/>
    <property type="molecule type" value="Genomic_DNA"/>
</dbReference>
<name>A0A1Y2JLV1_BRAJP</name>
<dbReference type="Proteomes" id="UP000193335">
    <property type="component" value="Unassembled WGS sequence"/>
</dbReference>
<evidence type="ECO:0000313" key="2">
    <source>
        <dbReference type="Proteomes" id="UP000193335"/>
    </source>
</evidence>
<sequence>MPRLGKKAGQRCKHRKHDKGCVVYHTPAMPPECAIWNCRWLVNDDAADLRRPDHAHYVIDIMPDFITIAPDDGGDPQNIQVVQVWIDPKHPDAHRDPALRRWMLRRAEEGKAALVRLNQHDAIVIFAPPFDAKGEWHEIKSGMKAVKTHTFAEVLQALGEDGGDG</sequence>